<dbReference type="AlphaFoldDB" id="A0A451CXT3"/>
<feature type="binding site" evidence="8">
    <location>
        <position position="198"/>
    </location>
    <ligand>
        <name>3-phosphoshikimate</name>
        <dbReference type="ChEBI" id="CHEBI:145989"/>
    </ligand>
</feature>
<feature type="binding site" evidence="8">
    <location>
        <position position="170"/>
    </location>
    <ligand>
        <name>3-phosphoshikimate</name>
        <dbReference type="ChEBI" id="CHEBI:145989"/>
    </ligand>
</feature>
<feature type="binding site" evidence="8">
    <location>
        <position position="97"/>
    </location>
    <ligand>
        <name>phosphoenolpyruvate</name>
        <dbReference type="ChEBI" id="CHEBI:58702"/>
    </ligand>
</feature>
<feature type="active site" description="Proton acceptor" evidence="8">
    <location>
        <position position="315"/>
    </location>
</feature>
<dbReference type="PROSITE" id="PS00104">
    <property type="entry name" value="EPSP_SYNTHASE_1"/>
    <property type="match status" value="1"/>
</dbReference>
<dbReference type="InterPro" id="IPR001986">
    <property type="entry name" value="Enolpyruvate_Tfrase_dom"/>
</dbReference>
<proteinExistence type="inferred from homology"/>
<evidence type="ECO:0000256" key="7">
    <source>
        <dbReference type="ARBA" id="ARBA00044633"/>
    </source>
</evidence>
<dbReference type="GO" id="GO:0003866">
    <property type="term" value="F:3-phosphoshikimate 1-carboxyvinyltransferase activity"/>
    <property type="evidence" value="ECO:0007669"/>
    <property type="project" value="UniProtKB-UniRule"/>
</dbReference>
<feature type="binding site" evidence="8">
    <location>
        <position position="413"/>
    </location>
    <ligand>
        <name>phosphoenolpyruvate</name>
        <dbReference type="ChEBI" id="CHEBI:58702"/>
    </ligand>
</feature>
<feature type="binding site" evidence="8">
    <location>
        <position position="172"/>
    </location>
    <ligand>
        <name>phosphoenolpyruvate</name>
        <dbReference type="ChEBI" id="CHEBI:58702"/>
    </ligand>
</feature>
<organism evidence="10 11">
    <name type="scientific">Buchnera aphidicola</name>
    <name type="common">Cinara cuneomaculata</name>
    <dbReference type="NCBI Taxonomy" id="1660040"/>
    <lineage>
        <taxon>Bacteria</taxon>
        <taxon>Pseudomonadati</taxon>
        <taxon>Pseudomonadota</taxon>
        <taxon>Gammaproteobacteria</taxon>
        <taxon>Enterobacterales</taxon>
        <taxon>Erwiniaceae</taxon>
        <taxon>Buchnera</taxon>
    </lineage>
</organism>
<protein>
    <recommendedName>
        <fullName evidence="8">3-phosphoshikimate 1-carboxyvinyltransferase</fullName>
        <ecNumber evidence="8">2.5.1.19</ecNumber>
    </recommendedName>
    <alternativeName>
        <fullName evidence="8">5-enolpyruvylshikimate-3-phosphate synthase</fullName>
        <shortName evidence="8">EPSP synthase</shortName>
        <shortName evidence="8">EPSPS</shortName>
    </alternativeName>
</protein>
<dbReference type="GO" id="GO:0009073">
    <property type="term" value="P:aromatic amino acid family biosynthetic process"/>
    <property type="evidence" value="ECO:0007669"/>
    <property type="project" value="UniProtKB-KW"/>
</dbReference>
<feature type="binding site" evidence="8">
    <location>
        <position position="23"/>
    </location>
    <ligand>
        <name>3-phosphoshikimate</name>
        <dbReference type="ChEBI" id="CHEBI:145989"/>
    </ligand>
</feature>
<feature type="binding site" evidence="8">
    <location>
        <position position="125"/>
    </location>
    <ligand>
        <name>phosphoenolpyruvate</name>
        <dbReference type="ChEBI" id="CHEBI:58702"/>
    </ligand>
</feature>
<feature type="binding site" evidence="8">
    <location>
        <position position="23"/>
    </location>
    <ligand>
        <name>phosphoenolpyruvate</name>
        <dbReference type="ChEBI" id="CHEBI:58702"/>
    </ligand>
</feature>
<comment type="catalytic activity">
    <reaction evidence="7">
        <text>3-phosphoshikimate + phosphoenolpyruvate = 5-O-(1-carboxyvinyl)-3-phosphoshikimate + phosphate</text>
        <dbReference type="Rhea" id="RHEA:21256"/>
        <dbReference type="ChEBI" id="CHEBI:43474"/>
        <dbReference type="ChEBI" id="CHEBI:57701"/>
        <dbReference type="ChEBI" id="CHEBI:58702"/>
        <dbReference type="ChEBI" id="CHEBI:145989"/>
        <dbReference type="EC" id="2.5.1.19"/>
    </reaction>
    <physiologicalReaction direction="left-to-right" evidence="7">
        <dbReference type="Rhea" id="RHEA:21257"/>
    </physiologicalReaction>
</comment>
<dbReference type="Proteomes" id="UP000294404">
    <property type="component" value="Chromosome"/>
</dbReference>
<feature type="binding site" evidence="8">
    <location>
        <position position="24"/>
    </location>
    <ligand>
        <name>3-phosphoshikimate</name>
        <dbReference type="ChEBI" id="CHEBI:145989"/>
    </ligand>
</feature>
<gene>
    <name evidence="8 10" type="primary">aroA</name>
    <name evidence="10" type="ORF">BUCICUMA2628_201</name>
</gene>
<keyword evidence="6 8" id="KW-0057">Aromatic amino acid biosynthesis</keyword>
<evidence type="ECO:0000259" key="9">
    <source>
        <dbReference type="Pfam" id="PF00275"/>
    </source>
</evidence>
<dbReference type="InterPro" id="IPR023193">
    <property type="entry name" value="EPSP_synthase_CS"/>
</dbReference>
<dbReference type="PANTHER" id="PTHR21090">
    <property type="entry name" value="AROM/DEHYDROQUINATE SYNTHASE"/>
    <property type="match status" value="1"/>
</dbReference>
<dbReference type="EMBL" id="LR217695">
    <property type="protein sequence ID" value="VFP78192.1"/>
    <property type="molecule type" value="Genomic_DNA"/>
</dbReference>
<dbReference type="HAMAP" id="MF_00210">
    <property type="entry name" value="EPSP_synth"/>
    <property type="match status" value="1"/>
</dbReference>
<dbReference type="GO" id="GO:0005737">
    <property type="term" value="C:cytoplasm"/>
    <property type="evidence" value="ECO:0007669"/>
    <property type="project" value="UniProtKB-SubCell"/>
</dbReference>
<comment type="function">
    <text evidence="8">Catalyzes the transfer of the enolpyruvyl moiety of phosphoenolpyruvate (PEP) to the 5-hydroxyl of shikimate-3-phosphate (S3P) to produce enolpyruvyl shikimate-3-phosphate and inorganic phosphate.</text>
</comment>
<feature type="binding site" evidence="8">
    <location>
        <position position="315"/>
    </location>
    <ligand>
        <name>3-phosphoshikimate</name>
        <dbReference type="ChEBI" id="CHEBI:145989"/>
    </ligand>
</feature>
<feature type="binding site" evidence="8">
    <location>
        <position position="346"/>
    </location>
    <ligand>
        <name>phosphoenolpyruvate</name>
        <dbReference type="ChEBI" id="CHEBI:58702"/>
    </ligand>
</feature>
<evidence type="ECO:0000256" key="8">
    <source>
        <dbReference type="HAMAP-Rule" id="MF_00210"/>
    </source>
</evidence>
<feature type="domain" description="Enolpyruvate transferase" evidence="9">
    <location>
        <begin position="8"/>
        <end position="422"/>
    </location>
</feature>
<feature type="binding site" evidence="8">
    <location>
        <position position="388"/>
    </location>
    <ligand>
        <name>phosphoenolpyruvate</name>
        <dbReference type="ChEBI" id="CHEBI:58702"/>
    </ligand>
</feature>
<name>A0A451CXT3_9GAMM</name>
<dbReference type="CDD" id="cd01556">
    <property type="entry name" value="EPSP_synthase"/>
    <property type="match status" value="1"/>
</dbReference>
<evidence type="ECO:0000256" key="5">
    <source>
        <dbReference type="ARBA" id="ARBA00022679"/>
    </source>
</evidence>
<reference evidence="10 11" key="1">
    <citation type="submission" date="2019-02" db="EMBL/GenBank/DDBJ databases">
        <authorList>
            <person name="Manzano-Marin A."/>
            <person name="Manzano-Marin A."/>
        </authorList>
    </citation>
    <scope>NUCLEOTIDE SEQUENCE [LARGE SCALE GENOMIC DNA]</scope>
    <source>
        <strain evidence="10 11">BuCicuneomaculata</strain>
    </source>
</reference>
<comment type="subunit">
    <text evidence="8">Monomer.</text>
</comment>
<dbReference type="InterPro" id="IPR036968">
    <property type="entry name" value="Enolpyruvate_Tfrase_sf"/>
</dbReference>
<dbReference type="NCBIfam" id="TIGR01356">
    <property type="entry name" value="aroA"/>
    <property type="match status" value="1"/>
</dbReference>
<keyword evidence="5 8" id="KW-0808">Transferase</keyword>
<keyword evidence="4 8" id="KW-0028">Amino-acid biosynthesis</keyword>
<dbReference type="SUPFAM" id="SSF55205">
    <property type="entry name" value="EPT/RTPC-like"/>
    <property type="match status" value="1"/>
</dbReference>
<feature type="binding site" evidence="8">
    <location>
        <position position="338"/>
    </location>
    <ligand>
        <name>3-phosphoshikimate</name>
        <dbReference type="ChEBI" id="CHEBI:145989"/>
    </ligand>
</feature>
<feature type="binding site" evidence="8">
    <location>
        <position position="28"/>
    </location>
    <ligand>
        <name>3-phosphoshikimate</name>
        <dbReference type="ChEBI" id="CHEBI:145989"/>
    </ligand>
</feature>
<evidence type="ECO:0000313" key="10">
    <source>
        <dbReference type="EMBL" id="VFP78192.1"/>
    </source>
</evidence>
<evidence type="ECO:0000256" key="6">
    <source>
        <dbReference type="ARBA" id="ARBA00023141"/>
    </source>
</evidence>
<dbReference type="PANTHER" id="PTHR21090:SF5">
    <property type="entry name" value="PENTAFUNCTIONAL AROM POLYPEPTIDE"/>
    <property type="match status" value="1"/>
</dbReference>
<feature type="binding site" evidence="8">
    <location>
        <position position="172"/>
    </location>
    <ligand>
        <name>3-phosphoshikimate</name>
        <dbReference type="ChEBI" id="CHEBI:145989"/>
    </ligand>
</feature>
<comment type="subcellular location">
    <subcellularLocation>
        <location evidence="8">Cytoplasm</location>
    </subcellularLocation>
</comment>
<dbReference type="InterPro" id="IPR013792">
    <property type="entry name" value="RNA3'P_cycl/enolpyr_Trfase_a/b"/>
</dbReference>
<dbReference type="PROSITE" id="PS00885">
    <property type="entry name" value="EPSP_SYNTHASE_2"/>
    <property type="match status" value="1"/>
</dbReference>
<dbReference type="FunFam" id="3.65.10.10:FF:000004">
    <property type="entry name" value="3-phosphoshikimate 1-carboxyvinyltransferase"/>
    <property type="match status" value="1"/>
</dbReference>
<dbReference type="InterPro" id="IPR006264">
    <property type="entry name" value="EPSP_synthase"/>
</dbReference>
<dbReference type="Gene3D" id="3.65.10.10">
    <property type="entry name" value="Enolpyruvate transferase domain"/>
    <property type="match status" value="2"/>
</dbReference>
<feature type="binding site" evidence="8">
    <location>
        <position position="342"/>
    </location>
    <ligand>
        <name>3-phosphoshikimate</name>
        <dbReference type="ChEBI" id="CHEBI:145989"/>
    </ligand>
</feature>
<dbReference type="RefSeq" id="WP_154027416.1">
    <property type="nucleotide sequence ID" value="NZ_LR217695.1"/>
</dbReference>
<comment type="similarity">
    <text evidence="2 8">Belongs to the EPSP synthase family.</text>
</comment>
<evidence type="ECO:0000256" key="4">
    <source>
        <dbReference type="ARBA" id="ARBA00022605"/>
    </source>
</evidence>
<evidence type="ECO:0000256" key="1">
    <source>
        <dbReference type="ARBA" id="ARBA00004811"/>
    </source>
</evidence>
<keyword evidence="3 8" id="KW-0963">Cytoplasm</keyword>
<evidence type="ECO:0000256" key="2">
    <source>
        <dbReference type="ARBA" id="ARBA00009948"/>
    </source>
</evidence>
<dbReference type="Pfam" id="PF00275">
    <property type="entry name" value="EPSP_synthase"/>
    <property type="match status" value="1"/>
</dbReference>
<evidence type="ECO:0000313" key="11">
    <source>
        <dbReference type="Proteomes" id="UP000294404"/>
    </source>
</evidence>
<dbReference type="UniPathway" id="UPA00053">
    <property type="reaction ID" value="UER00089"/>
</dbReference>
<dbReference type="GO" id="GO:0008652">
    <property type="term" value="P:amino acid biosynthetic process"/>
    <property type="evidence" value="ECO:0007669"/>
    <property type="project" value="UniProtKB-KW"/>
</dbReference>
<comment type="pathway">
    <text evidence="1 8">Metabolic intermediate biosynthesis; chorismate biosynthesis; chorismate from D-erythrose 4-phosphate and phosphoenolpyruvate: step 6/7.</text>
</comment>
<feature type="binding site" evidence="8">
    <location>
        <position position="171"/>
    </location>
    <ligand>
        <name>3-phosphoshikimate</name>
        <dbReference type="ChEBI" id="CHEBI:145989"/>
    </ligand>
</feature>
<accession>A0A451CXT3</accession>
<evidence type="ECO:0000256" key="3">
    <source>
        <dbReference type="ARBA" id="ARBA00022490"/>
    </source>
</evidence>
<sequence>MKNSLTLQPIDCITGELSLPGSKSISNRALLLSALSSGNTTIKNLLYSDDTKYMLNALSQLGIKYSFNKNKSECTIQGIAGSFNIKKKITLNLGNAGTAMRPLLAILSLNNNQIILTGDKRMQERPIDHLVTSLRSGGAIIEYTHTIGYPPLYIQGGFKGGIITVNGTVSSQFLSSLLMLAPLAELDTTIIIEDILVSKPYIDLTINLMNDFSVTVDISHDYKRFYIKGNQKYISPQNYLVESDISSATYFLAAAAIKGGYVKINNIKKNSIQGDVAFIDILKNMGVSIIWQKNSLICKKNHLFGITIDCNHIPDAAMTLAMLGLYSDQFVHIKNIYNWRVKETDRLYAMATELRKIGANVQEGTDFIIVYPLKKFIHATINTYNDHRIAMCFSLIALSGIPVTLLNPTCVNKTFPLFFDKLRSICQYSKNS</sequence>
<dbReference type="PIRSF" id="PIRSF000505">
    <property type="entry name" value="EPSPS"/>
    <property type="match status" value="1"/>
</dbReference>
<dbReference type="GO" id="GO:0009423">
    <property type="term" value="P:chorismate biosynthetic process"/>
    <property type="evidence" value="ECO:0007669"/>
    <property type="project" value="UniProtKB-UniRule"/>
</dbReference>
<dbReference type="OrthoDB" id="9809920at2"/>
<dbReference type="EC" id="2.5.1.19" evidence="8"/>